<dbReference type="FunFam" id="2.30.29.30:FF:000021">
    <property type="entry name" value="Rho guanine nucleotide exchange factor 2"/>
    <property type="match status" value="1"/>
</dbReference>
<dbReference type="PANTHER" id="PTHR13944:SF18">
    <property type="entry name" value="A-KINASE ANCHOR PROTEIN 13"/>
    <property type="match status" value="1"/>
</dbReference>
<dbReference type="InterPro" id="IPR051632">
    <property type="entry name" value="Rho_GEF"/>
</dbReference>
<keyword evidence="7" id="KW-0862">Zinc</keyword>
<reference evidence="12" key="1">
    <citation type="submission" date="2025-08" db="UniProtKB">
        <authorList>
            <consortium name="Ensembl"/>
        </authorList>
    </citation>
    <scope>IDENTIFICATION</scope>
</reference>
<keyword evidence="4" id="KW-0344">Guanine-nucleotide releasing factor</keyword>
<dbReference type="Gene3D" id="2.30.29.30">
    <property type="entry name" value="Pleckstrin-homology domain (PH domain)/Phosphotyrosine-binding domain (PTB)"/>
    <property type="match status" value="1"/>
</dbReference>
<dbReference type="GO" id="GO:0035023">
    <property type="term" value="P:regulation of Rho protein signal transduction"/>
    <property type="evidence" value="ECO:0007669"/>
    <property type="project" value="TreeGrafter"/>
</dbReference>
<name>A0A3Q3X602_MOLML</name>
<keyword evidence="3" id="KW-0597">Phosphoprotein</keyword>
<accession>A0A3Q3X602</accession>
<dbReference type="Proteomes" id="UP000261620">
    <property type="component" value="Unplaced"/>
</dbReference>
<sequence>MLVCLLMFLAMLTPPVQEKDKEKKEKEKDVKEKDKKALNGHLFTPISSGQATHCSQCNKAFNSKEAFHCTRKSFHLYVLVILYILNVSWLIQINKHTAQKSCRLLHPSCVIHSGTEMMDGQLMGEFEAEAKDMEADSWSLGVEQQYLQQLDRELVKRQDVIYELMQTEMHHIRTLRIMSEVYSKGLQKELQLELQTVEKLFPVLDELLELHTQHILRLLERKRESQLEGGCLDGGFVINRIGDILVNQFSGSNGESMKRVYGRFCSRHNEAVNFYKDLLTKDKRFKAFIKVRLYIQPFIRWFTELKMLQHHNLLIIWVWSHYNLLNLHYLIGQRLINNYDYLMESVRFVKDMIAAVDSKVNEHEKRRRLKEFHCRMDSKSIMMMKSGQIFAKEDLLRRRLIYDGVLQLKNSQGRLKEVHALLLSDVFVFLHEKDQKYVFAMLDQRSTVISLQKLIVREVANEERGLFLITAGIEKPEMMEVLASSKDERNTWMQLIQDTMQSM</sequence>
<keyword evidence="9" id="KW-0732">Signal</keyword>
<dbReference type="PROSITE" id="PS50010">
    <property type="entry name" value="DH_2"/>
    <property type="match status" value="1"/>
</dbReference>
<protein>
    <submittedName>
        <fullName evidence="12">Uncharacterized protein</fullName>
    </submittedName>
</protein>
<evidence type="ECO:0000256" key="6">
    <source>
        <dbReference type="ARBA" id="ARBA00022771"/>
    </source>
</evidence>
<feature type="domain" description="DH" evidence="11">
    <location>
        <begin position="156"/>
        <end position="371"/>
    </location>
</feature>
<dbReference type="GO" id="GO:0071875">
    <property type="term" value="P:adrenergic receptor signaling pathway"/>
    <property type="evidence" value="ECO:0007669"/>
    <property type="project" value="TreeGrafter"/>
</dbReference>
<dbReference type="InterPro" id="IPR035899">
    <property type="entry name" value="DBL_dom_sf"/>
</dbReference>
<proteinExistence type="predicted"/>
<evidence type="ECO:0000313" key="12">
    <source>
        <dbReference type="Ensembl" id="ENSMMOP00000020774.1"/>
    </source>
</evidence>
<dbReference type="GO" id="GO:0016020">
    <property type="term" value="C:membrane"/>
    <property type="evidence" value="ECO:0007669"/>
    <property type="project" value="TreeGrafter"/>
</dbReference>
<evidence type="ECO:0000256" key="2">
    <source>
        <dbReference type="ARBA" id="ARBA00022490"/>
    </source>
</evidence>
<dbReference type="GO" id="GO:0015629">
    <property type="term" value="C:actin cytoskeleton"/>
    <property type="evidence" value="ECO:0007669"/>
    <property type="project" value="TreeGrafter"/>
</dbReference>
<dbReference type="Gene3D" id="1.20.900.10">
    <property type="entry name" value="Dbl homology (DH) domain"/>
    <property type="match status" value="1"/>
</dbReference>
<dbReference type="GO" id="GO:0043123">
    <property type="term" value="P:positive regulation of canonical NF-kappaB signal transduction"/>
    <property type="evidence" value="ECO:0007669"/>
    <property type="project" value="TreeGrafter"/>
</dbReference>
<dbReference type="InterPro" id="IPR041020">
    <property type="entry name" value="PH_16"/>
</dbReference>
<dbReference type="Pfam" id="PF17838">
    <property type="entry name" value="PH_16"/>
    <property type="match status" value="1"/>
</dbReference>
<evidence type="ECO:0000256" key="8">
    <source>
        <dbReference type="ARBA" id="ARBA00023054"/>
    </source>
</evidence>
<dbReference type="Pfam" id="PF00621">
    <property type="entry name" value="RhoGEF"/>
    <property type="match status" value="1"/>
</dbReference>
<dbReference type="SUPFAM" id="SSF50729">
    <property type="entry name" value="PH domain-like"/>
    <property type="match status" value="1"/>
</dbReference>
<dbReference type="Gene3D" id="1.10.287.2510">
    <property type="match status" value="1"/>
</dbReference>
<comment type="subcellular location">
    <subcellularLocation>
        <location evidence="1">Cytoplasm</location>
    </subcellularLocation>
</comment>
<dbReference type="AlphaFoldDB" id="A0A3Q3X602"/>
<keyword evidence="6" id="KW-0863">Zinc-finger</keyword>
<evidence type="ECO:0000259" key="10">
    <source>
        <dbReference type="PROSITE" id="PS50003"/>
    </source>
</evidence>
<dbReference type="PANTHER" id="PTHR13944">
    <property type="entry name" value="AGAP007712-PA"/>
    <property type="match status" value="1"/>
</dbReference>
<feature type="domain" description="PH" evidence="10">
    <location>
        <begin position="399"/>
        <end position="501"/>
    </location>
</feature>
<dbReference type="FunFam" id="1.20.900.10:FF:000004">
    <property type="entry name" value="Rho guanine nucleotide exchange factor 2"/>
    <property type="match status" value="1"/>
</dbReference>
<feature type="chain" id="PRO_5018527379" evidence="9">
    <location>
        <begin position="19"/>
        <end position="503"/>
    </location>
</feature>
<dbReference type="InterPro" id="IPR000219">
    <property type="entry name" value="DH_dom"/>
</dbReference>
<dbReference type="InterPro" id="IPR011993">
    <property type="entry name" value="PH-like_dom_sf"/>
</dbReference>
<evidence type="ECO:0000256" key="3">
    <source>
        <dbReference type="ARBA" id="ARBA00022553"/>
    </source>
</evidence>
<keyword evidence="13" id="KW-1185">Reference proteome</keyword>
<reference evidence="12" key="2">
    <citation type="submission" date="2025-09" db="UniProtKB">
        <authorList>
            <consortium name="Ensembl"/>
        </authorList>
    </citation>
    <scope>IDENTIFICATION</scope>
</reference>
<evidence type="ECO:0000256" key="1">
    <source>
        <dbReference type="ARBA" id="ARBA00004496"/>
    </source>
</evidence>
<organism evidence="12 13">
    <name type="scientific">Mola mola</name>
    <name type="common">Ocean sunfish</name>
    <name type="synonym">Tetraodon mola</name>
    <dbReference type="NCBI Taxonomy" id="94237"/>
    <lineage>
        <taxon>Eukaryota</taxon>
        <taxon>Metazoa</taxon>
        <taxon>Chordata</taxon>
        <taxon>Craniata</taxon>
        <taxon>Vertebrata</taxon>
        <taxon>Euteleostomi</taxon>
        <taxon>Actinopterygii</taxon>
        <taxon>Neopterygii</taxon>
        <taxon>Teleostei</taxon>
        <taxon>Neoteleostei</taxon>
        <taxon>Acanthomorphata</taxon>
        <taxon>Eupercaria</taxon>
        <taxon>Tetraodontiformes</taxon>
        <taxon>Molidae</taxon>
        <taxon>Mola</taxon>
    </lineage>
</organism>
<keyword evidence="8" id="KW-0175">Coiled coil</keyword>
<evidence type="ECO:0000259" key="11">
    <source>
        <dbReference type="PROSITE" id="PS50010"/>
    </source>
</evidence>
<dbReference type="PROSITE" id="PS50003">
    <property type="entry name" value="PH_DOMAIN"/>
    <property type="match status" value="1"/>
</dbReference>
<dbReference type="SMART" id="SM00233">
    <property type="entry name" value="PH"/>
    <property type="match status" value="1"/>
</dbReference>
<dbReference type="GO" id="GO:0005085">
    <property type="term" value="F:guanyl-nucleotide exchange factor activity"/>
    <property type="evidence" value="ECO:0007669"/>
    <property type="project" value="UniProtKB-KW"/>
</dbReference>
<keyword evidence="5" id="KW-0479">Metal-binding</keyword>
<evidence type="ECO:0000256" key="4">
    <source>
        <dbReference type="ARBA" id="ARBA00022658"/>
    </source>
</evidence>
<evidence type="ECO:0000313" key="13">
    <source>
        <dbReference type="Proteomes" id="UP000261620"/>
    </source>
</evidence>
<evidence type="ECO:0000256" key="7">
    <source>
        <dbReference type="ARBA" id="ARBA00022833"/>
    </source>
</evidence>
<dbReference type="InterPro" id="IPR001849">
    <property type="entry name" value="PH_domain"/>
</dbReference>
<evidence type="ECO:0000256" key="5">
    <source>
        <dbReference type="ARBA" id="ARBA00022723"/>
    </source>
</evidence>
<evidence type="ECO:0000256" key="9">
    <source>
        <dbReference type="SAM" id="SignalP"/>
    </source>
</evidence>
<dbReference type="SMART" id="SM00325">
    <property type="entry name" value="RhoGEF"/>
    <property type="match status" value="1"/>
</dbReference>
<dbReference type="GO" id="GO:0005078">
    <property type="term" value="F:MAP-kinase scaffold activity"/>
    <property type="evidence" value="ECO:0007669"/>
    <property type="project" value="TreeGrafter"/>
</dbReference>
<feature type="signal peptide" evidence="9">
    <location>
        <begin position="1"/>
        <end position="18"/>
    </location>
</feature>
<dbReference type="SUPFAM" id="SSF48065">
    <property type="entry name" value="DBL homology domain (DH-domain)"/>
    <property type="match status" value="1"/>
</dbReference>
<dbReference type="Ensembl" id="ENSMMOT00000021120.1">
    <property type="protein sequence ID" value="ENSMMOP00000020774.1"/>
    <property type="gene ID" value="ENSMMOG00000015793.1"/>
</dbReference>
<keyword evidence="2" id="KW-0963">Cytoplasm</keyword>
<dbReference type="GO" id="GO:0008270">
    <property type="term" value="F:zinc ion binding"/>
    <property type="evidence" value="ECO:0007669"/>
    <property type="project" value="UniProtKB-KW"/>
</dbReference>
<dbReference type="GO" id="GO:0005737">
    <property type="term" value="C:cytoplasm"/>
    <property type="evidence" value="ECO:0007669"/>
    <property type="project" value="UniProtKB-SubCell"/>
</dbReference>